<organism evidence="1 4">
    <name type="scientific">Antrihabitans spumae</name>
    <dbReference type="NCBI Taxonomy" id="3373370"/>
    <lineage>
        <taxon>Bacteria</taxon>
        <taxon>Bacillati</taxon>
        <taxon>Actinomycetota</taxon>
        <taxon>Actinomycetes</taxon>
        <taxon>Mycobacteriales</taxon>
        <taxon>Nocardiaceae</taxon>
        <taxon>Antrihabitans</taxon>
    </lineage>
</organism>
<evidence type="ECO:0008006" key="5">
    <source>
        <dbReference type="Google" id="ProtNLM"/>
    </source>
</evidence>
<reference evidence="3 4" key="1">
    <citation type="submission" date="2024-10" db="EMBL/GenBank/DDBJ databases">
        <authorList>
            <person name="Riesco R."/>
        </authorList>
    </citation>
    <scope>NUCLEOTIDE SEQUENCE [LARGE SCALE GENOMIC DNA]</scope>
    <source>
        <strain evidence="2 3">NCIMB 15448</strain>
        <strain evidence="1 4">NCIMB 15450</strain>
    </source>
</reference>
<dbReference type="Proteomes" id="UP001609176">
    <property type="component" value="Unassembled WGS sequence"/>
</dbReference>
<accession>A0ABW7KD86</accession>
<name>A0ABW7KD86_9NOCA</name>
<evidence type="ECO:0000313" key="2">
    <source>
        <dbReference type="EMBL" id="MFH5246016.1"/>
    </source>
</evidence>
<proteinExistence type="predicted"/>
<dbReference type="RefSeq" id="WP_395126677.1">
    <property type="nucleotide sequence ID" value="NZ_JBIMSN010000152.1"/>
</dbReference>
<protein>
    <recommendedName>
        <fullName evidence="5">ATP-grasp domain-containing protein</fullName>
    </recommendedName>
</protein>
<comment type="caution">
    <text evidence="1">The sequence shown here is derived from an EMBL/GenBank/DDBJ whole genome shotgun (WGS) entry which is preliminary data.</text>
</comment>
<dbReference type="EMBL" id="JBIMSP010000124">
    <property type="protein sequence ID" value="MFH5246016.1"/>
    <property type="molecule type" value="Genomic_DNA"/>
</dbReference>
<dbReference type="SUPFAM" id="SSF56059">
    <property type="entry name" value="Glutathione synthetase ATP-binding domain-like"/>
    <property type="match status" value="1"/>
</dbReference>
<evidence type="ECO:0000313" key="1">
    <source>
        <dbReference type="EMBL" id="MFH5232486.1"/>
    </source>
</evidence>
<dbReference type="Gene3D" id="3.30.470.20">
    <property type="entry name" value="ATP-grasp fold, B domain"/>
    <property type="match status" value="1"/>
</dbReference>
<dbReference type="EMBL" id="JBIMSN010000152">
    <property type="protein sequence ID" value="MFH5232486.1"/>
    <property type="molecule type" value="Genomic_DNA"/>
</dbReference>
<keyword evidence="4" id="KW-1185">Reference proteome</keyword>
<evidence type="ECO:0000313" key="4">
    <source>
        <dbReference type="Proteomes" id="UP001609219"/>
    </source>
</evidence>
<gene>
    <name evidence="2" type="ORF">ACHIPV_29765</name>
    <name evidence="1" type="ORF">ACHIRB_28565</name>
</gene>
<evidence type="ECO:0000313" key="3">
    <source>
        <dbReference type="Proteomes" id="UP001609176"/>
    </source>
</evidence>
<sequence>MTLKKLVLISRWDDPHNSSILGIARRRNIHVRHLRLGLASSDYVIDSHGFGLQVHCDGITFDLQSSDTPDVLFLPLVVKRRNIVEDVSSSFSAREWNAVFDSMFMQSWARWPNRWLIKPGADVMQNQKLFLMHRAVGIATTLAIPDTNIGTKIDSMHLDRRTVAKAINSWQEISSGRYFNTTELSEQQMAELSDKGLQTPGMVQEFIEHRVEFRVYVVRGVCIAVRIEPEIPPIDFRLLKPADSTSVHIVDRLPSGVDSDLVAICAALRLDFCCFDVSVENESGHPYLTDINPTGSWHYLNRDFGVDVTELILDNMENND</sequence>
<dbReference type="Proteomes" id="UP001609219">
    <property type="component" value="Unassembled WGS sequence"/>
</dbReference>